<gene>
    <name evidence="1" type="ORF">ACKI1S_45970</name>
</gene>
<evidence type="ECO:0000313" key="2">
    <source>
        <dbReference type="Proteomes" id="UP001631993"/>
    </source>
</evidence>
<comment type="caution">
    <text evidence="1">The sequence shown here is derived from an EMBL/GenBank/DDBJ whole genome shotgun (WGS) entry which is preliminary data.</text>
</comment>
<protein>
    <submittedName>
        <fullName evidence="1">Uncharacterized protein</fullName>
    </submittedName>
</protein>
<dbReference type="EMBL" id="JBJVNE010000048">
    <property type="protein sequence ID" value="MFM9653411.1"/>
    <property type="molecule type" value="Genomic_DNA"/>
</dbReference>
<dbReference type="Proteomes" id="UP001631993">
    <property type="component" value="Unassembled WGS sequence"/>
</dbReference>
<keyword evidence="2" id="KW-1185">Reference proteome</keyword>
<organism evidence="1 2">
    <name type="scientific">Streptomyces galilaeus</name>
    <dbReference type="NCBI Taxonomy" id="33899"/>
    <lineage>
        <taxon>Bacteria</taxon>
        <taxon>Bacillati</taxon>
        <taxon>Actinomycetota</taxon>
        <taxon>Actinomycetes</taxon>
        <taxon>Kitasatosporales</taxon>
        <taxon>Streptomycetaceae</taxon>
        <taxon>Streptomyces</taxon>
    </lineage>
</organism>
<sequence>MPLPPLPTVLEPCDPLIRAEDRLASSGDLDGCIRDAAHVVDLVVRLLDDGAGFIPHDHEAHTTVSVETSRLRHAADRLRKVAPDAQRIARPIWHQIVRAKAGSCRDASGGFLPFPLIGP</sequence>
<reference evidence="1 2" key="1">
    <citation type="submission" date="2024-12" db="EMBL/GenBank/DDBJ databases">
        <title>Forecasting of Potato common scab and diversities of Pathogenic streptomyces spp. in china.</title>
        <authorList>
            <person name="Handique U."/>
            <person name="Wu J."/>
        </authorList>
    </citation>
    <scope>NUCLEOTIDE SEQUENCE [LARGE SCALE GENOMIC DNA]</scope>
    <source>
        <strain evidence="1 2">ZRIMU1585</strain>
    </source>
</reference>
<dbReference type="RefSeq" id="WP_369276713.1">
    <property type="nucleotide sequence ID" value="NZ_JBJVMW010000032.1"/>
</dbReference>
<evidence type="ECO:0000313" key="1">
    <source>
        <dbReference type="EMBL" id="MFM9653411.1"/>
    </source>
</evidence>
<proteinExistence type="predicted"/>
<name>A0ABW9IZI3_STRGJ</name>
<accession>A0ABW9IZI3</accession>